<dbReference type="EMBL" id="CAKOFQ010006999">
    <property type="protein sequence ID" value="CAH1986434.1"/>
    <property type="molecule type" value="Genomic_DNA"/>
</dbReference>
<dbReference type="PANTHER" id="PTHR45913:SF22">
    <property type="entry name" value="SCAN BOX DOMAIN-CONTAINING PROTEIN"/>
    <property type="match status" value="1"/>
</dbReference>
<reference evidence="2" key="1">
    <citation type="submission" date="2022-03" db="EMBL/GenBank/DDBJ databases">
        <authorList>
            <person name="Sayadi A."/>
        </authorList>
    </citation>
    <scope>NUCLEOTIDE SEQUENCE</scope>
</reference>
<dbReference type="Pfam" id="PF05699">
    <property type="entry name" value="Dimer_Tnp_hAT"/>
    <property type="match status" value="1"/>
</dbReference>
<dbReference type="PANTHER" id="PTHR45913">
    <property type="entry name" value="EPM2A-INTERACTING PROTEIN 1"/>
    <property type="match status" value="1"/>
</dbReference>
<feature type="domain" description="HAT C-terminal dimerisation" evidence="1">
    <location>
        <begin position="199"/>
        <end position="240"/>
    </location>
</feature>
<dbReference type="SUPFAM" id="SSF53098">
    <property type="entry name" value="Ribonuclease H-like"/>
    <property type="match status" value="1"/>
</dbReference>
<dbReference type="OrthoDB" id="1101576at2759"/>
<protein>
    <recommendedName>
        <fullName evidence="1">HAT C-terminal dimerisation domain-containing protein</fullName>
    </recommendedName>
</protein>
<name>A0A9P0PJL7_ACAOB</name>
<evidence type="ECO:0000313" key="2">
    <source>
        <dbReference type="EMBL" id="CAH1986434.1"/>
    </source>
</evidence>
<dbReference type="Proteomes" id="UP001152888">
    <property type="component" value="Unassembled WGS sequence"/>
</dbReference>
<dbReference type="GO" id="GO:0046983">
    <property type="term" value="F:protein dimerization activity"/>
    <property type="evidence" value="ECO:0007669"/>
    <property type="project" value="InterPro"/>
</dbReference>
<organism evidence="2 3">
    <name type="scientific">Acanthoscelides obtectus</name>
    <name type="common">Bean weevil</name>
    <name type="synonym">Bruchus obtectus</name>
    <dbReference type="NCBI Taxonomy" id="200917"/>
    <lineage>
        <taxon>Eukaryota</taxon>
        <taxon>Metazoa</taxon>
        <taxon>Ecdysozoa</taxon>
        <taxon>Arthropoda</taxon>
        <taxon>Hexapoda</taxon>
        <taxon>Insecta</taxon>
        <taxon>Pterygota</taxon>
        <taxon>Neoptera</taxon>
        <taxon>Endopterygota</taxon>
        <taxon>Coleoptera</taxon>
        <taxon>Polyphaga</taxon>
        <taxon>Cucujiformia</taxon>
        <taxon>Chrysomeloidea</taxon>
        <taxon>Chrysomelidae</taxon>
        <taxon>Bruchinae</taxon>
        <taxon>Bruchini</taxon>
        <taxon>Acanthoscelides</taxon>
    </lineage>
</organism>
<dbReference type="InterPro" id="IPR012337">
    <property type="entry name" value="RNaseH-like_sf"/>
</dbReference>
<dbReference type="AlphaFoldDB" id="A0A9P0PJL7"/>
<accession>A0A9P0PJL7</accession>
<dbReference type="InterPro" id="IPR008906">
    <property type="entry name" value="HATC_C_dom"/>
</dbReference>
<evidence type="ECO:0000313" key="3">
    <source>
        <dbReference type="Proteomes" id="UP001152888"/>
    </source>
</evidence>
<proteinExistence type="predicted"/>
<keyword evidence="3" id="KW-1185">Reference proteome</keyword>
<comment type="caution">
    <text evidence="2">The sequence shown here is derived from an EMBL/GenBank/DDBJ whole genome shotgun (WGS) entry which is preliminary data.</text>
</comment>
<sequence length="271" mass="31871">MNQEIYEELLFARTLITDTKGESVFHVLQDYFIEKAIPLSNIISSYRWSTCHATQLCEEKDEHFHQLLLHTEVRWLSKGLSLTRFFALFETILEFLDTKDKILKENLMKRKTDIAYLTDLFTKFNMVNLQLQGDSLNLIKTKSILSAFLARVKLMKQNIGRGEFSQFPNLYQTSCQEDDVSTYFKNGYQQFWLQNNIPVTYPVLWNIARKFLISFLSSYLVERRFSAVTNLLTKKRNRLDIISRGDLRLTLTKLTPNVDNLLLKHQVHPSQ</sequence>
<evidence type="ECO:0000259" key="1">
    <source>
        <dbReference type="Pfam" id="PF05699"/>
    </source>
</evidence>
<gene>
    <name evidence="2" type="ORF">ACAOBT_LOCUS17246</name>
</gene>